<dbReference type="CDD" id="cd00190">
    <property type="entry name" value="Tryp_SPc"/>
    <property type="match status" value="2"/>
</dbReference>
<feature type="compositionally biased region" description="Low complexity" evidence="2">
    <location>
        <begin position="115"/>
        <end position="135"/>
    </location>
</feature>
<evidence type="ECO:0000256" key="1">
    <source>
        <dbReference type="ARBA" id="ARBA00024195"/>
    </source>
</evidence>
<dbReference type="Gene3D" id="2.40.10.10">
    <property type="entry name" value="Trypsin-like serine proteases"/>
    <property type="match status" value="4"/>
</dbReference>
<dbReference type="InterPro" id="IPR009003">
    <property type="entry name" value="Peptidase_S1_PA"/>
</dbReference>
<proteinExistence type="inferred from homology"/>
<dbReference type="PRINTS" id="PR00722">
    <property type="entry name" value="CHYMOTRYPSIN"/>
</dbReference>
<dbReference type="SMART" id="SM00020">
    <property type="entry name" value="Tryp_SPc"/>
    <property type="match status" value="2"/>
</dbReference>
<evidence type="ECO:0000256" key="2">
    <source>
        <dbReference type="SAM" id="MobiDB-lite"/>
    </source>
</evidence>
<feature type="domain" description="Peptidase S1" evidence="3">
    <location>
        <begin position="153"/>
        <end position="257"/>
    </location>
</feature>
<dbReference type="GO" id="GO:0004252">
    <property type="term" value="F:serine-type endopeptidase activity"/>
    <property type="evidence" value="ECO:0007669"/>
    <property type="project" value="InterPro"/>
</dbReference>
<dbReference type="AlphaFoldDB" id="A0A182QSM1"/>
<reference evidence="5" key="1">
    <citation type="submission" date="2014-01" db="EMBL/GenBank/DDBJ databases">
        <title>The Genome Sequence of Anopheles farauti FAR1 (V2).</title>
        <authorList>
            <consortium name="The Broad Institute Genomics Platform"/>
            <person name="Neafsey D.E."/>
            <person name="Besansky N."/>
            <person name="Howell P."/>
            <person name="Walton C."/>
            <person name="Young S.K."/>
            <person name="Zeng Q."/>
            <person name="Gargeya S."/>
            <person name="Fitzgerald M."/>
            <person name="Haas B."/>
            <person name="Abouelleil A."/>
            <person name="Allen A.W."/>
            <person name="Alvarado L."/>
            <person name="Arachchi H.M."/>
            <person name="Berlin A.M."/>
            <person name="Chapman S.B."/>
            <person name="Gainer-Dewar J."/>
            <person name="Goldberg J."/>
            <person name="Griggs A."/>
            <person name="Gujja S."/>
            <person name="Hansen M."/>
            <person name="Howarth C."/>
            <person name="Imamovic A."/>
            <person name="Ireland A."/>
            <person name="Larimer J."/>
            <person name="McCowan C."/>
            <person name="Murphy C."/>
            <person name="Pearson M."/>
            <person name="Poon T.W."/>
            <person name="Priest M."/>
            <person name="Roberts A."/>
            <person name="Saif S."/>
            <person name="Shea T."/>
            <person name="Sisk P."/>
            <person name="Sykes S."/>
            <person name="Wortman J."/>
            <person name="Nusbaum C."/>
            <person name="Birren B."/>
        </authorList>
    </citation>
    <scope>NUCLEOTIDE SEQUENCE [LARGE SCALE GENOMIC DNA]</scope>
    <source>
        <strain evidence="5">FAR1</strain>
    </source>
</reference>
<dbReference type="VEuPathDB" id="VectorBase:AFAF016016"/>
<dbReference type="InterPro" id="IPR043504">
    <property type="entry name" value="Peptidase_S1_PA_chymotrypsin"/>
</dbReference>
<sequence length="797" mass="87438">MHKDTASGKKILAMLSVISQDECTERLRHNKQLNSTLLTNVLCTIDDAEDDICHSYSGGPMLRLHNSRMYVVGVVSVGTNCGMSGAPGLSTKVFMYKDWILAKTRLTPKLTQQRQSVQTSNANNTSTTSPTVAAPFNSDNIPDRCGMIEPVWRVSSDVEDEGNRHVWAVFLEILKANSNSKGRCVGTLIHERFVLTAAHCLHTRVENVKLFFGVNLLSELGNGGTQNRTAAEFIIHHDYNSHTSSHDIALIRVDEPVITGASTGIIPACLPTNKIIEENYRTDSTGRCVGTLIHELFVLTAAHCFDTPNESVSLYFGVNSLNQLTECLTAGSCQNRTAAGVIIHRDYNSYTLANDIALVLLDKPVTFEMGFIPACLPLGTTFKESAFDDPHVVSIGWGETSNGSLSDSKTLVVLHKLTQDDCEEQLMKLTNTITLANIVCTVNESGENTCLNDSGEPTLQLYRNRMYLIGVASYGPKCGETPVPKISTKVSVYTDWILTHMENKTAWNMPTSTTTEAVAVTTRSKHLESTLPEGCGVVNPVSRVASDAEDDNHIHHWAVYLEIIKSSNFTGRCVGTLIHERFVLTAAHCLHTRVENVKLYFGVNLLSELDDGATQNRTAIEFIIHHNYNSHTLSNDIALIRLNEPVFPEMNIGINAACLPLNDTLPSGLAKDPSVLSLGWGKNSQGLLSDRKLVVMLRVLTQDECAEQLQNNTRFHSTNFSNVVCTVGMQRGQDVCQGDSGAPILQLVGLRFYVIGVVSFGPKCGMVNIAPSVSTNVSMYMDWILTKINDEESNELV</sequence>
<dbReference type="PROSITE" id="PS50240">
    <property type="entry name" value="TRYPSIN_DOM"/>
    <property type="match status" value="4"/>
</dbReference>
<dbReference type="PROSITE" id="PS00134">
    <property type="entry name" value="TRYPSIN_HIS"/>
    <property type="match status" value="2"/>
</dbReference>
<dbReference type="InterPro" id="IPR001314">
    <property type="entry name" value="Peptidase_S1A"/>
</dbReference>
<evidence type="ECO:0000313" key="5">
    <source>
        <dbReference type="Proteomes" id="UP000075886"/>
    </source>
</evidence>
<dbReference type="InterPro" id="IPR051333">
    <property type="entry name" value="CLIP_Serine_Protease"/>
</dbReference>
<dbReference type="Pfam" id="PF00089">
    <property type="entry name" value="Trypsin"/>
    <property type="match status" value="4"/>
</dbReference>
<dbReference type="InterPro" id="IPR018114">
    <property type="entry name" value="TRYPSIN_HIS"/>
</dbReference>
<name>A0A182QSM1_9DIPT</name>
<feature type="domain" description="Peptidase S1" evidence="3">
    <location>
        <begin position="258"/>
        <end position="502"/>
    </location>
</feature>
<dbReference type="PANTHER" id="PTHR24260">
    <property type="match status" value="1"/>
</dbReference>
<feature type="region of interest" description="Disordered" evidence="2">
    <location>
        <begin position="111"/>
        <end position="135"/>
    </location>
</feature>
<evidence type="ECO:0000259" key="3">
    <source>
        <dbReference type="PROSITE" id="PS50240"/>
    </source>
</evidence>
<dbReference type="STRING" id="69004.A0A182QSM1"/>
<comment type="similarity">
    <text evidence="1">Belongs to the peptidase S1 family. CLIP subfamily.</text>
</comment>
<evidence type="ECO:0000313" key="4">
    <source>
        <dbReference type="EnsemblMetazoa" id="AFAF016016-PA"/>
    </source>
</evidence>
<protein>
    <recommendedName>
        <fullName evidence="3">Peptidase S1 domain-containing protein</fullName>
    </recommendedName>
</protein>
<reference evidence="4" key="2">
    <citation type="submission" date="2020-05" db="UniProtKB">
        <authorList>
            <consortium name="EnsemblMetazoa"/>
        </authorList>
    </citation>
    <scope>IDENTIFICATION</scope>
    <source>
        <strain evidence="4">FAR1</strain>
    </source>
</reference>
<dbReference type="GO" id="GO:0006508">
    <property type="term" value="P:proteolysis"/>
    <property type="evidence" value="ECO:0007669"/>
    <property type="project" value="InterPro"/>
</dbReference>
<organism evidence="4 5">
    <name type="scientific">Anopheles farauti</name>
    <dbReference type="NCBI Taxonomy" id="69004"/>
    <lineage>
        <taxon>Eukaryota</taxon>
        <taxon>Metazoa</taxon>
        <taxon>Ecdysozoa</taxon>
        <taxon>Arthropoda</taxon>
        <taxon>Hexapoda</taxon>
        <taxon>Insecta</taxon>
        <taxon>Pterygota</taxon>
        <taxon>Neoptera</taxon>
        <taxon>Endopterygota</taxon>
        <taxon>Diptera</taxon>
        <taxon>Nematocera</taxon>
        <taxon>Culicoidea</taxon>
        <taxon>Culicidae</taxon>
        <taxon>Anophelinae</taxon>
        <taxon>Anopheles</taxon>
    </lineage>
</organism>
<dbReference type="PANTHER" id="PTHR24260:SF135">
    <property type="entry name" value="CLIP DOMAIN-CONTAINING SERINE PROTEASE-RELATED"/>
    <property type="match status" value="1"/>
</dbReference>
<accession>A0A182QSM1</accession>
<dbReference type="Proteomes" id="UP000075886">
    <property type="component" value="Unassembled WGS sequence"/>
</dbReference>
<dbReference type="EnsemblMetazoa" id="AFAF016016-RA">
    <property type="protein sequence ID" value="AFAF016016-PA"/>
    <property type="gene ID" value="AFAF016016"/>
</dbReference>
<keyword evidence="5" id="KW-1185">Reference proteome</keyword>
<feature type="domain" description="Peptidase S1" evidence="3">
    <location>
        <begin position="13"/>
        <end position="105"/>
    </location>
</feature>
<dbReference type="SUPFAM" id="SSF50494">
    <property type="entry name" value="Trypsin-like serine proteases"/>
    <property type="match status" value="4"/>
</dbReference>
<dbReference type="EMBL" id="AXCN02001663">
    <property type="status" value="NOT_ANNOTATED_CDS"/>
    <property type="molecule type" value="Genomic_DNA"/>
</dbReference>
<dbReference type="InterPro" id="IPR001254">
    <property type="entry name" value="Trypsin_dom"/>
</dbReference>
<feature type="domain" description="Peptidase S1" evidence="3">
    <location>
        <begin position="544"/>
        <end position="789"/>
    </location>
</feature>